<dbReference type="AlphaFoldDB" id="A0A5E4D3C2"/>
<evidence type="ECO:0000256" key="1">
    <source>
        <dbReference type="SAM" id="MobiDB-lite"/>
    </source>
</evidence>
<dbReference type="Proteomes" id="UP000335636">
    <property type="component" value="Unassembled WGS sequence"/>
</dbReference>
<name>A0A5E4D3C2_MARMO</name>
<feature type="compositionally biased region" description="Polar residues" evidence="1">
    <location>
        <begin position="41"/>
        <end position="52"/>
    </location>
</feature>
<evidence type="ECO:0000313" key="3">
    <source>
        <dbReference type="Proteomes" id="UP000335636"/>
    </source>
</evidence>
<keyword evidence="3" id="KW-1185">Reference proteome</keyword>
<dbReference type="EMBL" id="CABDUW010002682">
    <property type="protein sequence ID" value="VTJ87681.1"/>
    <property type="molecule type" value="Genomic_DNA"/>
</dbReference>
<accession>A0A5E4D3C2</accession>
<gene>
    <name evidence="2" type="ORF">MONAX_5E042509</name>
</gene>
<feature type="region of interest" description="Disordered" evidence="1">
    <location>
        <begin position="1"/>
        <end position="55"/>
    </location>
</feature>
<protein>
    <submittedName>
        <fullName evidence="2">Uncharacterized protein</fullName>
    </submittedName>
</protein>
<evidence type="ECO:0000313" key="2">
    <source>
        <dbReference type="EMBL" id="VTJ87681.1"/>
    </source>
</evidence>
<comment type="caution">
    <text evidence="2">The sequence shown here is derived from an EMBL/GenBank/DDBJ whole genome shotgun (WGS) entry which is preliminary data.</text>
</comment>
<organism evidence="2 3">
    <name type="scientific">Marmota monax</name>
    <name type="common">Woodchuck</name>
    <dbReference type="NCBI Taxonomy" id="9995"/>
    <lineage>
        <taxon>Eukaryota</taxon>
        <taxon>Metazoa</taxon>
        <taxon>Chordata</taxon>
        <taxon>Craniata</taxon>
        <taxon>Vertebrata</taxon>
        <taxon>Euteleostomi</taxon>
        <taxon>Mammalia</taxon>
        <taxon>Eutheria</taxon>
        <taxon>Euarchontoglires</taxon>
        <taxon>Glires</taxon>
        <taxon>Rodentia</taxon>
        <taxon>Sciuromorpha</taxon>
        <taxon>Sciuridae</taxon>
        <taxon>Xerinae</taxon>
        <taxon>Marmotini</taxon>
        <taxon>Marmota</taxon>
    </lineage>
</organism>
<reference evidence="2" key="1">
    <citation type="submission" date="2019-04" db="EMBL/GenBank/DDBJ databases">
        <authorList>
            <person name="Alioto T."/>
            <person name="Alioto T."/>
        </authorList>
    </citation>
    <scope>NUCLEOTIDE SEQUENCE [LARGE SCALE GENOMIC DNA]</scope>
</reference>
<sequence>MVPPGKKPAGEASNSNKKCKPRQSGERLHPSRPAAPCSDSGAYSSLAATPTSRDVKVEVDSAKVAVLTTVYCMAKEDVPDDRCSALLELQRFNLCQALLGTEHGNYYSPRRVRDMQVGGKARLALHTGHSSH</sequence>
<proteinExistence type="predicted"/>